<evidence type="ECO:0000313" key="3">
    <source>
        <dbReference type="Proteomes" id="UP001365781"/>
    </source>
</evidence>
<feature type="compositionally biased region" description="Low complexity" evidence="1">
    <location>
        <begin position="267"/>
        <end position="283"/>
    </location>
</feature>
<comment type="caution">
    <text evidence="2">The sequence shown here is derived from an EMBL/GenBank/DDBJ whole genome shotgun (WGS) entry which is preliminary data.</text>
</comment>
<gene>
    <name evidence="2" type="ORF">WB403_11700</name>
</gene>
<organism evidence="2 3">
    <name type="scientific">Streptomyces brasiliscabiei</name>
    <dbReference type="NCBI Taxonomy" id="2736302"/>
    <lineage>
        <taxon>Bacteria</taxon>
        <taxon>Bacillati</taxon>
        <taxon>Actinomycetota</taxon>
        <taxon>Actinomycetes</taxon>
        <taxon>Kitasatosporales</taxon>
        <taxon>Streptomycetaceae</taxon>
        <taxon>Streptomyces</taxon>
    </lineage>
</organism>
<evidence type="ECO:0008006" key="4">
    <source>
        <dbReference type="Google" id="ProtNLM"/>
    </source>
</evidence>
<evidence type="ECO:0000313" key="2">
    <source>
        <dbReference type="EMBL" id="MEI5609833.1"/>
    </source>
</evidence>
<keyword evidence="3" id="KW-1185">Reference proteome</keyword>
<reference evidence="2 3" key="1">
    <citation type="submission" date="2024-03" db="EMBL/GenBank/DDBJ databases">
        <title>First Report of Pectobacterium brasiliscabiei causing potato scab in china.</title>
        <authorList>
            <person name="Handique U."/>
        </authorList>
    </citation>
    <scope>NUCLEOTIDE SEQUENCE [LARGE SCALE GENOMIC DNA]</scope>
    <source>
        <strain evidence="2 3">ZRIMU1503</strain>
    </source>
</reference>
<feature type="compositionally biased region" description="Basic and acidic residues" evidence="1">
    <location>
        <begin position="754"/>
        <end position="774"/>
    </location>
</feature>
<feature type="region of interest" description="Disordered" evidence="1">
    <location>
        <begin position="459"/>
        <end position="488"/>
    </location>
</feature>
<feature type="region of interest" description="Disordered" evidence="1">
    <location>
        <begin position="267"/>
        <end position="320"/>
    </location>
</feature>
<dbReference type="EMBL" id="JBBAYM010000006">
    <property type="protein sequence ID" value="MEI5609833.1"/>
    <property type="molecule type" value="Genomic_DNA"/>
</dbReference>
<feature type="region of interest" description="Disordered" evidence="1">
    <location>
        <begin position="99"/>
        <end position="123"/>
    </location>
</feature>
<accession>A0ABU8G9R9</accession>
<feature type="compositionally biased region" description="Low complexity" evidence="1">
    <location>
        <begin position="465"/>
        <end position="487"/>
    </location>
</feature>
<protein>
    <recommendedName>
        <fullName evidence="4">SWIM-type domain-containing protein</fullName>
    </recommendedName>
</protein>
<feature type="region of interest" description="Disordered" evidence="1">
    <location>
        <begin position="742"/>
        <end position="774"/>
    </location>
</feature>
<evidence type="ECO:0000256" key="1">
    <source>
        <dbReference type="SAM" id="MobiDB-lite"/>
    </source>
</evidence>
<name>A0ABU8G9R9_9ACTN</name>
<sequence length="800" mass="82487">MTTAARADLLALTPDVLAAIANRGLVRRAAKELDAGAFPELSVTPDGGVVARFADGAEAVMPPGASLDGGVCGCDAPGVCRHLVGLVLAHQRAAAVARPEEETSAVGPAEENPPTVTASGVGASDATASGVTASDVGASDATASGVAASDASALGAGAFDWSPGDIDDEALKAAVGPRALTAARRIAERGATVRVHRPTPRQPCPWVELPTCTVRFPVPGQAAHALTDAADALRGEMLALAVWAFRAADATDPRADLVLVSLRAPAADGGARPAPAVRPAPVAHLSPGASPAPDTSPAPVRPEDRTAGTPRRRPVSPAPLRQVVDLADELLREGVAHADAVQTAALRTAGRRLTAASSHWPAAAAVELADQLDAYADRGALHRPETAASLLAELHARHRAAGHPEVLGTGESAETPLRRVRLTALGCRVSGSAERPVTEVYFAHAAAGVVLVLRKDRPVAGRRGGPPARGSAGPTAAPPTGHTLGAGRVSGTTLSALATGNLVSESARRTPSRRLVLARGRLATTTVSPVGRSWSDLPEPLLVRDVTALAEAADARPPRLIRARVEAESVRVVEVSEVLKVGYDPAEQILKATVRDASGHPVLVQAPHNPLCPAALDALASALTEGGVTHLSGAVRHSGGQVLLTPLALLGPGGVLVPDLAPPTVPPPLPLADRTPPDPLSTAVDTALTALADAAHHGLRHLPRSAVDRLREAADRLTRTGLSTSANLLRRLLDTLDHDHDHAPAHAHARARARATDRHHERQHDRPHDRHHDRTATAVWTDACIRLHATADLGHRSPRG</sequence>
<dbReference type="Proteomes" id="UP001365781">
    <property type="component" value="Unassembled WGS sequence"/>
</dbReference>
<dbReference type="RefSeq" id="WP_336538669.1">
    <property type="nucleotide sequence ID" value="NZ_JBBAYL010000039.1"/>
</dbReference>
<proteinExistence type="predicted"/>